<sequence>MLGKLAFRFLLLPSFVGQFFRLRYGWQGNPWELPVSSRPSEVWRLLCAGLRLVRSHVRRLPGTLHDIDLMRDPWFSTIPFSRIPICMDQMHFYLGYCLSQVVSNGQWMIQEIRGIFPVYWADCILKSTPPQQREGGAFWCWEDSPSGSPTTRQIAQVLRPQSSKREPKLGRGPVH</sequence>
<feature type="chain" id="PRO_5043967532" description="Secreted protein" evidence="2">
    <location>
        <begin position="26"/>
        <end position="175"/>
    </location>
</feature>
<reference evidence="3" key="1">
    <citation type="journal article" date="2023" name="Nat. Commun.">
        <title>Diploid and tetraploid genomes of Acorus and the evolution of monocots.</title>
        <authorList>
            <person name="Ma L."/>
            <person name="Liu K.W."/>
            <person name="Li Z."/>
            <person name="Hsiao Y.Y."/>
            <person name="Qi Y."/>
            <person name="Fu T."/>
            <person name="Tang G.D."/>
            <person name="Zhang D."/>
            <person name="Sun W.H."/>
            <person name="Liu D.K."/>
            <person name="Li Y."/>
            <person name="Chen G.Z."/>
            <person name="Liu X.D."/>
            <person name="Liao X.Y."/>
            <person name="Jiang Y.T."/>
            <person name="Yu X."/>
            <person name="Hao Y."/>
            <person name="Huang J."/>
            <person name="Zhao X.W."/>
            <person name="Ke S."/>
            <person name="Chen Y.Y."/>
            <person name="Wu W.L."/>
            <person name="Hsu J.L."/>
            <person name="Lin Y.F."/>
            <person name="Huang M.D."/>
            <person name="Li C.Y."/>
            <person name="Huang L."/>
            <person name="Wang Z.W."/>
            <person name="Zhao X."/>
            <person name="Zhong W.Y."/>
            <person name="Peng D.H."/>
            <person name="Ahmad S."/>
            <person name="Lan S."/>
            <person name="Zhang J.S."/>
            <person name="Tsai W.C."/>
            <person name="Van de Peer Y."/>
            <person name="Liu Z.J."/>
        </authorList>
    </citation>
    <scope>NUCLEOTIDE SEQUENCE</scope>
    <source>
        <strain evidence="3">CP</strain>
    </source>
</reference>
<reference evidence="3" key="2">
    <citation type="submission" date="2023-06" db="EMBL/GenBank/DDBJ databases">
        <authorList>
            <person name="Ma L."/>
            <person name="Liu K.-W."/>
            <person name="Li Z."/>
            <person name="Hsiao Y.-Y."/>
            <person name="Qi Y."/>
            <person name="Fu T."/>
            <person name="Tang G."/>
            <person name="Zhang D."/>
            <person name="Sun W.-H."/>
            <person name="Liu D.-K."/>
            <person name="Li Y."/>
            <person name="Chen G.-Z."/>
            <person name="Liu X.-D."/>
            <person name="Liao X.-Y."/>
            <person name="Jiang Y.-T."/>
            <person name="Yu X."/>
            <person name="Hao Y."/>
            <person name="Huang J."/>
            <person name="Zhao X.-W."/>
            <person name="Ke S."/>
            <person name="Chen Y.-Y."/>
            <person name="Wu W.-L."/>
            <person name="Hsu J.-L."/>
            <person name="Lin Y.-F."/>
            <person name="Huang M.-D."/>
            <person name="Li C.-Y."/>
            <person name="Huang L."/>
            <person name="Wang Z.-W."/>
            <person name="Zhao X."/>
            <person name="Zhong W.-Y."/>
            <person name="Peng D.-H."/>
            <person name="Ahmad S."/>
            <person name="Lan S."/>
            <person name="Zhang J.-S."/>
            <person name="Tsai W.-C."/>
            <person name="Van De Peer Y."/>
            <person name="Liu Z.-J."/>
        </authorList>
    </citation>
    <scope>NUCLEOTIDE SEQUENCE</scope>
    <source>
        <strain evidence="3">CP</strain>
        <tissue evidence="3">Leaves</tissue>
    </source>
</reference>
<evidence type="ECO:0000313" key="4">
    <source>
        <dbReference type="Proteomes" id="UP001180020"/>
    </source>
</evidence>
<comment type="caution">
    <text evidence="3">The sequence shown here is derived from an EMBL/GenBank/DDBJ whole genome shotgun (WGS) entry which is preliminary data.</text>
</comment>
<evidence type="ECO:0000256" key="2">
    <source>
        <dbReference type="SAM" id="SignalP"/>
    </source>
</evidence>
<accession>A0AAV9EA99</accession>
<organism evidence="3 4">
    <name type="scientific">Acorus calamus</name>
    <name type="common">Sweet flag</name>
    <dbReference type="NCBI Taxonomy" id="4465"/>
    <lineage>
        <taxon>Eukaryota</taxon>
        <taxon>Viridiplantae</taxon>
        <taxon>Streptophyta</taxon>
        <taxon>Embryophyta</taxon>
        <taxon>Tracheophyta</taxon>
        <taxon>Spermatophyta</taxon>
        <taxon>Magnoliopsida</taxon>
        <taxon>Liliopsida</taxon>
        <taxon>Acoraceae</taxon>
        <taxon>Acorus</taxon>
    </lineage>
</organism>
<dbReference type="EMBL" id="JAUJYO010000009">
    <property type="protein sequence ID" value="KAK1309263.1"/>
    <property type="molecule type" value="Genomic_DNA"/>
</dbReference>
<evidence type="ECO:0008006" key="5">
    <source>
        <dbReference type="Google" id="ProtNLM"/>
    </source>
</evidence>
<feature type="signal peptide" evidence="2">
    <location>
        <begin position="1"/>
        <end position="25"/>
    </location>
</feature>
<feature type="region of interest" description="Disordered" evidence="1">
    <location>
        <begin position="144"/>
        <end position="175"/>
    </location>
</feature>
<gene>
    <name evidence="3" type="ORF">QJS10_CPA09g00567</name>
</gene>
<feature type="compositionally biased region" description="Polar residues" evidence="1">
    <location>
        <begin position="145"/>
        <end position="154"/>
    </location>
</feature>
<keyword evidence="4" id="KW-1185">Reference proteome</keyword>
<proteinExistence type="predicted"/>
<dbReference type="Proteomes" id="UP001180020">
    <property type="component" value="Unassembled WGS sequence"/>
</dbReference>
<evidence type="ECO:0000313" key="3">
    <source>
        <dbReference type="EMBL" id="KAK1309263.1"/>
    </source>
</evidence>
<keyword evidence="2" id="KW-0732">Signal</keyword>
<name>A0AAV9EA99_ACOCL</name>
<dbReference type="AlphaFoldDB" id="A0AAV9EA99"/>
<evidence type="ECO:0000256" key="1">
    <source>
        <dbReference type="SAM" id="MobiDB-lite"/>
    </source>
</evidence>
<protein>
    <recommendedName>
        <fullName evidence="5">Secreted protein</fullName>
    </recommendedName>
</protein>